<comment type="similarity">
    <text evidence="3 9">Belongs to the peptidase S26 family.</text>
</comment>
<feature type="active site" evidence="7">
    <location>
        <position position="84"/>
    </location>
</feature>
<evidence type="ECO:0000313" key="12">
    <source>
        <dbReference type="Proteomes" id="UP000239549"/>
    </source>
</evidence>
<proteinExistence type="inferred from homology"/>
<dbReference type="OrthoDB" id="9802919at2"/>
<dbReference type="PANTHER" id="PTHR43390:SF1">
    <property type="entry name" value="CHLOROPLAST PROCESSING PEPTIDASE"/>
    <property type="match status" value="1"/>
</dbReference>
<dbReference type="SUPFAM" id="SSF51306">
    <property type="entry name" value="LexA/Signal peptidase"/>
    <property type="match status" value="1"/>
</dbReference>
<dbReference type="InterPro" id="IPR036286">
    <property type="entry name" value="LexA/Signal_pep-like_sf"/>
</dbReference>
<dbReference type="PROSITE" id="PS00501">
    <property type="entry name" value="SPASE_I_1"/>
    <property type="match status" value="1"/>
</dbReference>
<dbReference type="InterPro" id="IPR019533">
    <property type="entry name" value="Peptidase_S26"/>
</dbReference>
<comment type="subcellular location">
    <subcellularLocation>
        <location evidence="2">Cell membrane</location>
        <topology evidence="2">Single-pass type II membrane protein</topology>
    </subcellularLocation>
    <subcellularLocation>
        <location evidence="9">Membrane</location>
        <topology evidence="9">Single-pass type II membrane protein</topology>
    </subcellularLocation>
</comment>
<evidence type="ECO:0000256" key="3">
    <source>
        <dbReference type="ARBA" id="ARBA00009370"/>
    </source>
</evidence>
<dbReference type="GO" id="GO:0006465">
    <property type="term" value="P:signal peptide processing"/>
    <property type="evidence" value="ECO:0007669"/>
    <property type="project" value="InterPro"/>
</dbReference>
<evidence type="ECO:0000256" key="5">
    <source>
        <dbReference type="ARBA" id="ARBA00022670"/>
    </source>
</evidence>
<evidence type="ECO:0000256" key="9">
    <source>
        <dbReference type="RuleBase" id="RU362042"/>
    </source>
</evidence>
<evidence type="ECO:0000256" key="2">
    <source>
        <dbReference type="ARBA" id="ARBA00004401"/>
    </source>
</evidence>
<dbReference type="Gene3D" id="2.10.109.10">
    <property type="entry name" value="Umud Fragment, subunit A"/>
    <property type="match status" value="1"/>
</dbReference>
<comment type="caution">
    <text evidence="11">The sequence shown here is derived from an EMBL/GenBank/DDBJ whole genome shotgun (WGS) entry which is preliminary data.</text>
</comment>
<dbReference type="PANTHER" id="PTHR43390">
    <property type="entry name" value="SIGNAL PEPTIDASE I"/>
    <property type="match status" value="1"/>
</dbReference>
<feature type="active site" evidence="7">
    <location>
        <position position="39"/>
    </location>
</feature>
<accession>A0A2L2X9P7</accession>
<feature type="domain" description="Peptidase S26" evidence="10">
    <location>
        <begin position="9"/>
        <end position="164"/>
    </location>
</feature>
<comment type="catalytic activity">
    <reaction evidence="1 8">
        <text>Cleavage of hydrophobic, N-terminal signal or leader sequences from secreted and periplasmic proteins.</text>
        <dbReference type="EC" id="3.4.21.89"/>
    </reaction>
</comment>
<dbReference type="InterPro" id="IPR000223">
    <property type="entry name" value="Pept_S26A_signal_pept_1"/>
</dbReference>
<protein>
    <recommendedName>
        <fullName evidence="4 8">Signal peptidase I</fullName>
        <ecNumber evidence="4 8">3.4.21.89</ecNumber>
    </recommendedName>
</protein>
<dbReference type="PROSITE" id="PS00761">
    <property type="entry name" value="SPASE_I_3"/>
    <property type="match status" value="1"/>
</dbReference>
<keyword evidence="12" id="KW-1185">Reference proteome</keyword>
<dbReference type="Proteomes" id="UP000239549">
    <property type="component" value="Unassembled WGS sequence"/>
</dbReference>
<reference evidence="12" key="1">
    <citation type="submission" date="2018-02" db="EMBL/GenBank/DDBJ databases">
        <title>Genome sequence of Desulfocucumis palustris strain NAW-5.</title>
        <authorList>
            <person name="Watanabe M."/>
            <person name="Kojima H."/>
            <person name="Fukui M."/>
        </authorList>
    </citation>
    <scope>NUCLEOTIDE SEQUENCE [LARGE SCALE GENOMIC DNA]</scope>
    <source>
        <strain evidence="12">NAW-5</strain>
    </source>
</reference>
<evidence type="ECO:0000259" key="10">
    <source>
        <dbReference type="Pfam" id="PF10502"/>
    </source>
</evidence>
<dbReference type="Pfam" id="PF10502">
    <property type="entry name" value="Peptidase_S26"/>
    <property type="match status" value="1"/>
</dbReference>
<dbReference type="PRINTS" id="PR00727">
    <property type="entry name" value="LEADERPTASE"/>
</dbReference>
<evidence type="ECO:0000256" key="1">
    <source>
        <dbReference type="ARBA" id="ARBA00000677"/>
    </source>
</evidence>
<dbReference type="CDD" id="cd06530">
    <property type="entry name" value="S26_SPase_I"/>
    <property type="match status" value="1"/>
</dbReference>
<dbReference type="InterPro" id="IPR019757">
    <property type="entry name" value="Pept_S26A_signal_pept_1_Lys-AS"/>
</dbReference>
<dbReference type="AlphaFoldDB" id="A0A2L2X9P7"/>
<dbReference type="InterPro" id="IPR019756">
    <property type="entry name" value="Pept_S26A_signal_pept_1_Ser-AS"/>
</dbReference>
<dbReference type="RefSeq" id="WP_104371423.1">
    <property type="nucleotide sequence ID" value="NZ_BFAV01000071.1"/>
</dbReference>
<organism evidence="11 12">
    <name type="scientific">Desulfocucumis palustris</name>
    <dbReference type="NCBI Taxonomy" id="1898651"/>
    <lineage>
        <taxon>Bacteria</taxon>
        <taxon>Bacillati</taxon>
        <taxon>Bacillota</taxon>
        <taxon>Clostridia</taxon>
        <taxon>Eubacteriales</taxon>
        <taxon>Desulfocucumaceae</taxon>
        <taxon>Desulfocucumis</taxon>
    </lineage>
</organism>
<keyword evidence="5 8" id="KW-0645">Protease</keyword>
<evidence type="ECO:0000313" key="11">
    <source>
        <dbReference type="EMBL" id="GBF32969.1"/>
    </source>
</evidence>
<dbReference type="EC" id="3.4.21.89" evidence="4 8"/>
<evidence type="ECO:0000256" key="6">
    <source>
        <dbReference type="ARBA" id="ARBA00022801"/>
    </source>
</evidence>
<gene>
    <name evidence="11" type="ORF">DCCM_2066</name>
</gene>
<dbReference type="EMBL" id="BFAV01000071">
    <property type="protein sequence ID" value="GBF32969.1"/>
    <property type="molecule type" value="Genomic_DNA"/>
</dbReference>
<keyword evidence="6 8" id="KW-0378">Hydrolase</keyword>
<dbReference type="GO" id="GO:0004252">
    <property type="term" value="F:serine-type endopeptidase activity"/>
    <property type="evidence" value="ECO:0007669"/>
    <property type="project" value="InterPro"/>
</dbReference>
<sequence>MKNILKTIIDWGITLGIALVLSLTMRTYVAESRWIPSGSMLPTLQVGDRLLIEKLSYKLTDIERGDIVVFHPPATSEFKDDMIKRVIGLPGDTVEINEGTVFINGKPLDEPYEMEKPADDFSPHKVPPGNIFVMGDNRNKSYDSRFWGTVPVNLVVGKAVVRYYPLKNVEIIK</sequence>
<dbReference type="GO" id="GO:0005886">
    <property type="term" value="C:plasma membrane"/>
    <property type="evidence" value="ECO:0007669"/>
    <property type="project" value="UniProtKB-SubCell"/>
</dbReference>
<dbReference type="PROSITE" id="PS00760">
    <property type="entry name" value="SPASE_I_2"/>
    <property type="match status" value="1"/>
</dbReference>
<name>A0A2L2X9P7_9FIRM</name>
<evidence type="ECO:0000256" key="4">
    <source>
        <dbReference type="ARBA" id="ARBA00013208"/>
    </source>
</evidence>
<evidence type="ECO:0000256" key="7">
    <source>
        <dbReference type="PIRSR" id="PIRSR600223-1"/>
    </source>
</evidence>
<dbReference type="InterPro" id="IPR019758">
    <property type="entry name" value="Pept_S26A_signal_pept_1_CS"/>
</dbReference>
<dbReference type="NCBIfam" id="TIGR02227">
    <property type="entry name" value="sigpep_I_bact"/>
    <property type="match status" value="1"/>
</dbReference>
<dbReference type="GO" id="GO:0009003">
    <property type="term" value="F:signal peptidase activity"/>
    <property type="evidence" value="ECO:0007669"/>
    <property type="project" value="UniProtKB-EC"/>
</dbReference>
<evidence type="ECO:0000256" key="8">
    <source>
        <dbReference type="RuleBase" id="RU003993"/>
    </source>
</evidence>